<dbReference type="Proteomes" id="UP000007524">
    <property type="component" value="Segment"/>
</dbReference>
<reference evidence="1 2" key="1">
    <citation type="journal article" date="2012" name="J. Virol.">
        <title>Genome of Klebsiella sp.-Infecting Bacteriophage vB_KleM_RaK2.</title>
        <authorList>
            <person name="Simoliunas E."/>
            <person name="Kaliniene L."/>
            <person name="Truncaite L."/>
            <person name="Klausa V."/>
            <person name="Zajanckauskaite A."/>
            <person name="Meskys R."/>
        </authorList>
    </citation>
    <scope>NUCLEOTIDE SEQUENCE [LARGE SCALE GENOMIC DNA]</scope>
</reference>
<dbReference type="GeneID" id="14013075"/>
<protein>
    <submittedName>
        <fullName evidence="1">Uncharacterized protein</fullName>
    </submittedName>
</protein>
<accession>H6X4U4</accession>
<name>H6X4U4_9CAUD</name>
<evidence type="ECO:0000313" key="2">
    <source>
        <dbReference type="Proteomes" id="UP000007524"/>
    </source>
</evidence>
<sequence>MYIKMLNFSNNDFIFTSTESPQSYLNMNNLPSGIMYHCDVSTIFDSNNPEFHFVEKSRYNNNVGIINGGLYEYAFDYDKNYYVAIPNSSLVYSYMLTDIIGLPFSTKLLKFDLRVIEPVLLWDFIFAMKSL</sequence>
<keyword evidence="2" id="KW-1185">Reference proteome</keyword>
<dbReference type="EMBL" id="JQ513383">
    <property type="protein sequence ID" value="AFA44760.1"/>
    <property type="molecule type" value="Genomic_DNA"/>
</dbReference>
<organism evidence="1 2">
    <name type="scientific">Klebsiella phage vB_KleM_RaK2</name>
    <dbReference type="NCBI Taxonomy" id="1147094"/>
    <lineage>
        <taxon>Viruses</taxon>
        <taxon>Duplodnaviria</taxon>
        <taxon>Heunggongvirae</taxon>
        <taxon>Uroviricota</taxon>
        <taxon>Caudoviricetes</taxon>
        <taxon>Alcyoneusvirus</taxon>
        <taxon>Alcyoneusvirus RaK2</taxon>
    </lineage>
</organism>
<evidence type="ECO:0000313" key="1">
    <source>
        <dbReference type="EMBL" id="AFA44760.1"/>
    </source>
</evidence>
<gene>
    <name evidence="1" type="ORF">RaK2_00487</name>
</gene>
<proteinExistence type="predicted"/>
<dbReference type="RefSeq" id="YP_007007642.1">
    <property type="nucleotide sequence ID" value="NC_019526.1"/>
</dbReference>
<dbReference type="KEGG" id="vg:14013075"/>